<evidence type="ECO:0000256" key="7">
    <source>
        <dbReference type="SAM" id="Phobius"/>
    </source>
</evidence>
<evidence type="ECO:0000256" key="2">
    <source>
        <dbReference type="ARBA" id="ARBA00022692"/>
    </source>
</evidence>
<feature type="region of interest" description="Disordered" evidence="6">
    <location>
        <begin position="145"/>
        <end position="165"/>
    </location>
</feature>
<feature type="domain" description="GTD-binding" evidence="8">
    <location>
        <begin position="175"/>
        <end position="273"/>
    </location>
</feature>
<feature type="transmembrane region" description="Helical" evidence="7">
    <location>
        <begin position="7"/>
        <end position="29"/>
    </location>
</feature>
<dbReference type="GeneID" id="103335832"/>
<evidence type="ECO:0000256" key="6">
    <source>
        <dbReference type="SAM" id="MobiDB-lite"/>
    </source>
</evidence>
<keyword evidence="5" id="KW-0175">Coiled coil</keyword>
<feature type="coiled-coil region" evidence="5">
    <location>
        <begin position="181"/>
        <end position="246"/>
    </location>
</feature>
<reference evidence="10" key="2">
    <citation type="submission" date="2025-08" db="UniProtKB">
        <authorList>
            <consortium name="RefSeq"/>
        </authorList>
    </citation>
    <scope>IDENTIFICATION</scope>
</reference>
<dbReference type="PANTHER" id="PTHR31422:SF2">
    <property type="entry name" value="PROTEIN FLOURY 1-LIKE"/>
    <property type="match status" value="1"/>
</dbReference>
<evidence type="ECO:0000259" key="8">
    <source>
        <dbReference type="PROSITE" id="PS51775"/>
    </source>
</evidence>
<feature type="region of interest" description="Disordered" evidence="6">
    <location>
        <begin position="281"/>
        <end position="301"/>
    </location>
</feature>
<proteinExistence type="predicted"/>
<keyword evidence="2 7" id="KW-0812">Transmembrane</keyword>
<evidence type="ECO:0000313" key="10">
    <source>
        <dbReference type="RefSeq" id="XP_008237087.1"/>
    </source>
</evidence>
<keyword evidence="4 7" id="KW-0472">Membrane</keyword>
<evidence type="ECO:0000313" key="9">
    <source>
        <dbReference type="Proteomes" id="UP000694861"/>
    </source>
</evidence>
<protein>
    <submittedName>
        <fullName evidence="10">Myosin-binding protein 3</fullName>
    </submittedName>
</protein>
<feature type="transmembrane region" description="Helical" evidence="7">
    <location>
        <begin position="49"/>
        <end position="72"/>
    </location>
</feature>
<comment type="subcellular location">
    <subcellularLocation>
        <location evidence="1">Membrane</location>
    </subcellularLocation>
</comment>
<dbReference type="PANTHER" id="PTHR31422">
    <property type="entry name" value="BNAANNG28530D PROTEIN"/>
    <property type="match status" value="1"/>
</dbReference>
<dbReference type="Pfam" id="PF04576">
    <property type="entry name" value="Zein-binding"/>
    <property type="match status" value="1"/>
</dbReference>
<sequence>MQILGQFCLLVVFCSVFEMVLQIFLGILGMECASCIKVLSQGSDFGCGFFMFGRFSPVFNLLGLFLVFVLGFKVLQVGCHAKCLIEFLCDFRGKASEVKNGFCSKRGFDEVYAKKSLENSQPLNADGLAFSKKIKAKAAAEDEADDVDDAAAAAADDDGDGDEEESICCNEDGEFDVLALRKSVKMERRKRNEARAELEKERMAAASAAEETMAMILRLQNEKSCIEIQANQYRRMAEQKQQYDEEVIQSLQWIIMKHESERSLLQEQLTLCKQKLQQYAEVDERRQPEDGDPSANDGMDDMFYVDSWERPQNHIVDSNL</sequence>
<dbReference type="InterPro" id="IPR007656">
    <property type="entry name" value="GTD-bd"/>
</dbReference>
<keyword evidence="3 7" id="KW-1133">Transmembrane helix</keyword>
<dbReference type="RefSeq" id="XP_008237087.1">
    <property type="nucleotide sequence ID" value="XM_008238865.1"/>
</dbReference>
<reference evidence="9" key="1">
    <citation type="journal article" date="2012" name="Nat. Commun.">
        <title>The genome of Prunus mume.</title>
        <authorList>
            <person name="Zhang Q."/>
            <person name="Chen W."/>
            <person name="Sun L."/>
            <person name="Zhao F."/>
            <person name="Huang B."/>
            <person name="Yang W."/>
            <person name="Tao Y."/>
            <person name="Wang J."/>
            <person name="Yuan Z."/>
            <person name="Fan G."/>
            <person name="Xing Z."/>
            <person name="Han C."/>
            <person name="Pan H."/>
            <person name="Zhong X."/>
            <person name="Shi W."/>
            <person name="Liang X."/>
            <person name="Du D."/>
            <person name="Sun F."/>
            <person name="Xu Z."/>
            <person name="Hao R."/>
            <person name="Lv T."/>
            <person name="Lv Y."/>
            <person name="Zheng Z."/>
            <person name="Sun M."/>
            <person name="Luo L."/>
            <person name="Cai M."/>
            <person name="Gao Y."/>
            <person name="Wang J."/>
            <person name="Yin Y."/>
            <person name="Xu X."/>
            <person name="Cheng T."/>
            <person name="Wang J."/>
        </authorList>
    </citation>
    <scope>NUCLEOTIDE SEQUENCE [LARGE SCALE GENOMIC DNA]</scope>
</reference>
<name>A0ABM0PBC2_PRUMU</name>
<accession>A0ABM0PBC2</accession>
<gene>
    <name evidence="10" type="primary">LOC103335832</name>
</gene>
<organism evidence="9 10">
    <name type="scientific">Prunus mume</name>
    <name type="common">Japanese apricot</name>
    <name type="synonym">Armeniaca mume</name>
    <dbReference type="NCBI Taxonomy" id="102107"/>
    <lineage>
        <taxon>Eukaryota</taxon>
        <taxon>Viridiplantae</taxon>
        <taxon>Streptophyta</taxon>
        <taxon>Embryophyta</taxon>
        <taxon>Tracheophyta</taxon>
        <taxon>Spermatophyta</taxon>
        <taxon>Magnoliopsida</taxon>
        <taxon>eudicotyledons</taxon>
        <taxon>Gunneridae</taxon>
        <taxon>Pentapetalae</taxon>
        <taxon>rosids</taxon>
        <taxon>fabids</taxon>
        <taxon>Rosales</taxon>
        <taxon>Rosaceae</taxon>
        <taxon>Amygdaloideae</taxon>
        <taxon>Amygdaleae</taxon>
        <taxon>Prunus</taxon>
    </lineage>
</organism>
<evidence type="ECO:0000256" key="3">
    <source>
        <dbReference type="ARBA" id="ARBA00022989"/>
    </source>
</evidence>
<evidence type="ECO:0000256" key="5">
    <source>
        <dbReference type="SAM" id="Coils"/>
    </source>
</evidence>
<evidence type="ECO:0000256" key="4">
    <source>
        <dbReference type="ARBA" id="ARBA00023136"/>
    </source>
</evidence>
<dbReference type="Proteomes" id="UP000694861">
    <property type="component" value="Linkage group LG6"/>
</dbReference>
<evidence type="ECO:0000256" key="1">
    <source>
        <dbReference type="ARBA" id="ARBA00004370"/>
    </source>
</evidence>
<dbReference type="PROSITE" id="PS51775">
    <property type="entry name" value="GTD_BINDING"/>
    <property type="match status" value="1"/>
</dbReference>
<keyword evidence="9" id="KW-1185">Reference proteome</keyword>